<evidence type="ECO:0000256" key="1">
    <source>
        <dbReference type="ARBA" id="ARBA00004141"/>
    </source>
</evidence>
<dbReference type="Proteomes" id="UP001152321">
    <property type="component" value="Unassembled WGS sequence"/>
</dbReference>
<comment type="caution">
    <text evidence="8">The sequence shown here is derived from an EMBL/GenBank/DDBJ whole genome shotgun (WGS) entry which is preliminary data.</text>
</comment>
<dbReference type="NCBIfam" id="TIGR00901">
    <property type="entry name" value="2A0125"/>
    <property type="match status" value="1"/>
</dbReference>
<evidence type="ECO:0000259" key="7">
    <source>
        <dbReference type="PROSITE" id="PS50850"/>
    </source>
</evidence>
<dbReference type="SUPFAM" id="SSF103473">
    <property type="entry name" value="MFS general substrate transporter"/>
    <property type="match status" value="1"/>
</dbReference>
<keyword evidence="5 6" id="KW-0472">Membrane</keyword>
<dbReference type="PANTHER" id="PTHR12778:SF10">
    <property type="entry name" value="MAJOR FACILITATOR SUPERFAMILY DOMAIN-CONTAINING PROTEIN 3"/>
    <property type="match status" value="1"/>
</dbReference>
<accession>A0ABT6DK04</accession>
<dbReference type="InterPro" id="IPR004752">
    <property type="entry name" value="AmpG_permease/AT-1"/>
</dbReference>
<dbReference type="CDD" id="cd17486">
    <property type="entry name" value="MFS_AmpG_like"/>
    <property type="match status" value="1"/>
</dbReference>
<dbReference type="PANTHER" id="PTHR12778">
    <property type="entry name" value="SOLUTE CARRIER FAMILY 33 ACETYL-COA TRANSPORTER -RELATED"/>
    <property type="match status" value="1"/>
</dbReference>
<dbReference type="Pfam" id="PF07690">
    <property type="entry name" value="MFS_1"/>
    <property type="match status" value="1"/>
</dbReference>
<dbReference type="Gene3D" id="1.20.1250.20">
    <property type="entry name" value="MFS general substrate transporter like domains"/>
    <property type="match status" value="1"/>
</dbReference>
<name>A0ABT6DK04_9BACT</name>
<feature type="transmembrane region" description="Helical" evidence="6">
    <location>
        <begin position="266"/>
        <end position="289"/>
    </location>
</feature>
<evidence type="ECO:0000256" key="5">
    <source>
        <dbReference type="ARBA" id="ARBA00023136"/>
    </source>
</evidence>
<dbReference type="InterPro" id="IPR011701">
    <property type="entry name" value="MFS"/>
</dbReference>
<feature type="transmembrane region" description="Helical" evidence="6">
    <location>
        <begin position="180"/>
        <end position="200"/>
    </location>
</feature>
<keyword evidence="2" id="KW-0813">Transport</keyword>
<keyword evidence="3 6" id="KW-0812">Transmembrane</keyword>
<feature type="transmembrane region" description="Helical" evidence="6">
    <location>
        <begin position="388"/>
        <end position="406"/>
    </location>
</feature>
<evidence type="ECO:0000256" key="2">
    <source>
        <dbReference type="ARBA" id="ARBA00022448"/>
    </source>
</evidence>
<dbReference type="EMBL" id="JANRMI010000003">
    <property type="protein sequence ID" value="MDG0817182.1"/>
    <property type="molecule type" value="Genomic_DNA"/>
</dbReference>
<protein>
    <submittedName>
        <fullName evidence="8">AmpG family muropeptide MFS transporter</fullName>
    </submittedName>
</protein>
<evidence type="ECO:0000256" key="4">
    <source>
        <dbReference type="ARBA" id="ARBA00022989"/>
    </source>
</evidence>
<dbReference type="InterPro" id="IPR036259">
    <property type="entry name" value="MFS_trans_sf"/>
</dbReference>
<feature type="transmembrane region" description="Helical" evidence="6">
    <location>
        <begin position="230"/>
        <end position="254"/>
    </location>
</feature>
<keyword evidence="9" id="KW-1185">Reference proteome</keyword>
<feature type="domain" description="Major facilitator superfamily (MFS) profile" evidence="7">
    <location>
        <begin position="15"/>
        <end position="410"/>
    </location>
</feature>
<feature type="transmembrane region" description="Helical" evidence="6">
    <location>
        <begin position="323"/>
        <end position="346"/>
    </location>
</feature>
<proteinExistence type="predicted"/>
<evidence type="ECO:0000256" key="6">
    <source>
        <dbReference type="SAM" id="Phobius"/>
    </source>
</evidence>
<feature type="transmembrane region" description="Helical" evidence="6">
    <location>
        <begin position="84"/>
        <end position="103"/>
    </location>
</feature>
<dbReference type="RefSeq" id="WP_277578657.1">
    <property type="nucleotide sequence ID" value="NZ_JANRMI010000003.1"/>
</dbReference>
<feature type="transmembrane region" description="Helical" evidence="6">
    <location>
        <begin position="53"/>
        <end position="72"/>
    </location>
</feature>
<dbReference type="PROSITE" id="PS50850">
    <property type="entry name" value="MFS"/>
    <property type="match status" value="1"/>
</dbReference>
<feature type="transmembrane region" description="Helical" evidence="6">
    <location>
        <begin position="296"/>
        <end position="317"/>
    </location>
</feature>
<evidence type="ECO:0000313" key="8">
    <source>
        <dbReference type="EMBL" id="MDG0817182.1"/>
    </source>
</evidence>
<comment type="subcellular location">
    <subcellularLocation>
        <location evidence="1">Membrane</location>
        <topology evidence="1">Multi-pass membrane protein</topology>
    </subcellularLocation>
</comment>
<gene>
    <name evidence="8" type="ORF">NWE73_12445</name>
</gene>
<organism evidence="8 9">
    <name type="scientific">Bdellovibrio svalbardensis</name>
    <dbReference type="NCBI Taxonomy" id="2972972"/>
    <lineage>
        <taxon>Bacteria</taxon>
        <taxon>Pseudomonadati</taxon>
        <taxon>Bdellovibrionota</taxon>
        <taxon>Bdellovibrionia</taxon>
        <taxon>Bdellovibrionales</taxon>
        <taxon>Pseudobdellovibrionaceae</taxon>
        <taxon>Bdellovibrio</taxon>
    </lineage>
</organism>
<evidence type="ECO:0000256" key="3">
    <source>
        <dbReference type="ARBA" id="ARBA00022692"/>
    </source>
</evidence>
<keyword evidence="4 6" id="KW-1133">Transmembrane helix</keyword>
<evidence type="ECO:0000313" key="9">
    <source>
        <dbReference type="Proteomes" id="UP001152321"/>
    </source>
</evidence>
<reference evidence="8" key="1">
    <citation type="submission" date="2022-08" db="EMBL/GenBank/DDBJ databases">
        <title>Novel Bdellovibrio Species Isolated from Svalbard: Designation Bdellovibrio svalbardensis.</title>
        <authorList>
            <person name="Mitchell R.J."/>
            <person name="Choi S.Y."/>
        </authorList>
    </citation>
    <scope>NUCLEOTIDE SEQUENCE</scope>
    <source>
        <strain evidence="8">PAP01</strain>
    </source>
</reference>
<sequence>MTAKKNLLKELLSKQMLIIFLLGFSSGLPLALTGGTLKTWLSREHVDISTIGYFSWVGIAYSLKFLWSPLLDRFTLFKVGRRRSWMLTMQVALIGSLAYMGTLEPTLNLPVMATMAVLISFFSATQDIAIDAYRRELLTNEELGLGSSLNIYGYRIAMLIAGGAGIGLVGSSIWPISWGQLYFLMAGCMFVGLITTLLAPEPKLDSPPPKTLLQAIVDPFAEFLKRPGAWYILAFVLLFKLGDALAIALLNPFYVEIGFSNADIGLIAKTFGLISSLVGFFLGGVVIYYLGIYRSLWTFGILQAISTASFAVLTYTGAQLVPFALVVIFEDVSTGMATSAFVAFMAALSNKKYTATQYAILSSIATLGRTFFSGFTGDMVKYLGWANFYYVCALIAIPGLLMLLGMRKYHTDDMLKSA</sequence>
<dbReference type="InterPro" id="IPR020846">
    <property type="entry name" value="MFS_dom"/>
</dbReference>
<feature type="transmembrane region" description="Helical" evidence="6">
    <location>
        <begin position="151"/>
        <end position="174"/>
    </location>
</feature>